<gene>
    <name evidence="3" type="ORF">GCM10010430_28840</name>
</gene>
<evidence type="ECO:0008006" key="5">
    <source>
        <dbReference type="Google" id="ProtNLM"/>
    </source>
</evidence>
<evidence type="ECO:0000256" key="2">
    <source>
        <dbReference type="SAM" id="SignalP"/>
    </source>
</evidence>
<organism evidence="3 4">
    <name type="scientific">Kitasatospora cystarginea</name>
    <dbReference type="NCBI Taxonomy" id="58350"/>
    <lineage>
        <taxon>Bacteria</taxon>
        <taxon>Bacillati</taxon>
        <taxon>Actinomycetota</taxon>
        <taxon>Actinomycetes</taxon>
        <taxon>Kitasatosporales</taxon>
        <taxon>Streptomycetaceae</taxon>
        <taxon>Kitasatospora</taxon>
    </lineage>
</organism>
<evidence type="ECO:0000313" key="3">
    <source>
        <dbReference type="EMBL" id="GAA2245206.1"/>
    </source>
</evidence>
<reference evidence="3 4" key="1">
    <citation type="journal article" date="2019" name="Int. J. Syst. Evol. Microbiol.">
        <title>The Global Catalogue of Microorganisms (GCM) 10K type strain sequencing project: providing services to taxonomists for standard genome sequencing and annotation.</title>
        <authorList>
            <consortium name="The Broad Institute Genomics Platform"/>
            <consortium name="The Broad Institute Genome Sequencing Center for Infectious Disease"/>
            <person name="Wu L."/>
            <person name="Ma J."/>
        </authorList>
    </citation>
    <scope>NUCLEOTIDE SEQUENCE [LARGE SCALE GENOMIC DNA]</scope>
    <source>
        <strain evidence="3 4">JCM 7356</strain>
    </source>
</reference>
<feature type="compositionally biased region" description="Low complexity" evidence="1">
    <location>
        <begin position="41"/>
        <end position="67"/>
    </location>
</feature>
<protein>
    <recommendedName>
        <fullName evidence="5">NlpC/P60 domain-containing protein</fullName>
    </recommendedName>
</protein>
<keyword evidence="4" id="KW-1185">Reference proteome</keyword>
<dbReference type="RefSeq" id="WP_344636742.1">
    <property type="nucleotide sequence ID" value="NZ_BAAATR010000010.1"/>
</dbReference>
<keyword evidence="2" id="KW-0732">Signal</keyword>
<feature type="region of interest" description="Disordered" evidence="1">
    <location>
        <begin position="34"/>
        <end position="72"/>
    </location>
</feature>
<comment type="caution">
    <text evidence="3">The sequence shown here is derived from an EMBL/GenBank/DDBJ whole genome shotgun (WGS) entry which is preliminary data.</text>
</comment>
<dbReference type="Gene3D" id="3.90.1720.10">
    <property type="entry name" value="endopeptidase domain like (from Nostoc punctiforme)"/>
    <property type="match status" value="1"/>
</dbReference>
<proteinExistence type="predicted"/>
<sequence length="262" mass="27614">MRKPMTRRSAALWAAVALCLGTGTGTGTQSLSYAATGRPGTRLPAAARPSSARTAAPPAPTARTPSSWLTPFTPTVPDPSTATAEELAAGAAAAGFPSGPITDPLGQAGQPISRTDVIARAQTWVTEGVPYSKSVKHTDSGGTYRTDCSGYISMAWNLPSSAADNWGETTWTLPDFATRLDGLDELRAGDMIDKTDQHVVLFKKWANAAHAAAVVLELAHSGTHARQSTYSRSFLIENNFLPFRYDKIMDSPPPPPAPHGAV</sequence>
<dbReference type="EMBL" id="BAAATR010000010">
    <property type="protein sequence ID" value="GAA2245206.1"/>
    <property type="molecule type" value="Genomic_DNA"/>
</dbReference>
<feature type="signal peptide" evidence="2">
    <location>
        <begin position="1"/>
        <end position="27"/>
    </location>
</feature>
<evidence type="ECO:0000313" key="4">
    <source>
        <dbReference type="Proteomes" id="UP001500305"/>
    </source>
</evidence>
<accession>A0ABN3E094</accession>
<feature type="chain" id="PRO_5045154625" description="NlpC/P60 domain-containing protein" evidence="2">
    <location>
        <begin position="28"/>
        <end position="262"/>
    </location>
</feature>
<name>A0ABN3E094_9ACTN</name>
<dbReference type="Proteomes" id="UP001500305">
    <property type="component" value="Unassembled WGS sequence"/>
</dbReference>
<evidence type="ECO:0000256" key="1">
    <source>
        <dbReference type="SAM" id="MobiDB-lite"/>
    </source>
</evidence>